<accession>A0AAD7XEH2</accession>
<feature type="transmembrane region" description="Helical" evidence="1">
    <location>
        <begin position="139"/>
        <end position="156"/>
    </location>
</feature>
<dbReference type="PANTHER" id="PTHR40465:SF1">
    <property type="entry name" value="DUF6534 DOMAIN-CONTAINING PROTEIN"/>
    <property type="match status" value="1"/>
</dbReference>
<feature type="transmembrane region" description="Helical" evidence="1">
    <location>
        <begin position="106"/>
        <end position="127"/>
    </location>
</feature>
<feature type="transmembrane region" description="Helical" evidence="1">
    <location>
        <begin position="29"/>
        <end position="56"/>
    </location>
</feature>
<evidence type="ECO:0000313" key="3">
    <source>
        <dbReference type="Proteomes" id="UP001215151"/>
    </source>
</evidence>
<dbReference type="Proteomes" id="UP001215151">
    <property type="component" value="Unassembled WGS sequence"/>
</dbReference>
<feature type="transmembrane region" description="Helical" evidence="1">
    <location>
        <begin position="176"/>
        <end position="198"/>
    </location>
</feature>
<gene>
    <name evidence="2" type="ORF">ONZ51_g4589</name>
</gene>
<evidence type="ECO:0000256" key="1">
    <source>
        <dbReference type="SAM" id="Phobius"/>
    </source>
</evidence>
<protein>
    <submittedName>
        <fullName evidence="2">Uncharacterized protein</fullName>
    </submittedName>
</protein>
<sequence>MPLYEPIPAIRPSLASTAQAQFPSLDSSIGALLIGTFISLILYGVNILQLFTYFSLHYRSESTPLRALILIFTLLETFHTIAPMHTCYYYMVTNYSHPTVLADSVWSLNILLALASITSFFAEGFFVRRVSLIGTKSGIVALVAALCLLTSNTSTVKAFQNEKFQSFGLYERDINAAALSLAAFANFLISGAIIVALYHAIACIRTVTSTDAPPLEGILTGILQMVATSMFLLHPESLYWSACGIVALKCEDITKIVRHDSFANIRFFPVRAVTLLSVLNSRKSMVDRGIMVFNNSNYERAAITRAQRIAVANQFNVPSGLSYETPPVINIKVAAEVEVHGQRDGDKPSPIVDVYSQAGPRL</sequence>
<organism evidence="2 3">
    <name type="scientific">Trametes cubensis</name>
    <dbReference type="NCBI Taxonomy" id="1111947"/>
    <lineage>
        <taxon>Eukaryota</taxon>
        <taxon>Fungi</taxon>
        <taxon>Dikarya</taxon>
        <taxon>Basidiomycota</taxon>
        <taxon>Agaricomycotina</taxon>
        <taxon>Agaricomycetes</taxon>
        <taxon>Polyporales</taxon>
        <taxon>Polyporaceae</taxon>
        <taxon>Trametes</taxon>
    </lineage>
</organism>
<keyword evidence="1" id="KW-0812">Transmembrane</keyword>
<evidence type="ECO:0000313" key="2">
    <source>
        <dbReference type="EMBL" id="KAJ8486839.1"/>
    </source>
</evidence>
<keyword evidence="3" id="KW-1185">Reference proteome</keyword>
<dbReference type="PANTHER" id="PTHR40465">
    <property type="entry name" value="CHROMOSOME 1, WHOLE GENOME SHOTGUN SEQUENCE"/>
    <property type="match status" value="1"/>
</dbReference>
<dbReference type="EMBL" id="JAPEVG010000090">
    <property type="protein sequence ID" value="KAJ8486839.1"/>
    <property type="molecule type" value="Genomic_DNA"/>
</dbReference>
<feature type="transmembrane region" description="Helical" evidence="1">
    <location>
        <begin position="68"/>
        <end position="91"/>
    </location>
</feature>
<dbReference type="AlphaFoldDB" id="A0AAD7XEH2"/>
<comment type="caution">
    <text evidence="2">The sequence shown here is derived from an EMBL/GenBank/DDBJ whole genome shotgun (WGS) entry which is preliminary data.</text>
</comment>
<keyword evidence="1" id="KW-0472">Membrane</keyword>
<name>A0AAD7XEH2_9APHY</name>
<reference evidence="2" key="1">
    <citation type="submission" date="2022-11" db="EMBL/GenBank/DDBJ databases">
        <title>Genome Sequence of Cubamyces cubensis.</title>
        <authorList>
            <person name="Buettner E."/>
        </authorList>
    </citation>
    <scope>NUCLEOTIDE SEQUENCE</scope>
    <source>
        <strain evidence="2">MPL-01</strain>
    </source>
</reference>
<keyword evidence="1" id="KW-1133">Transmembrane helix</keyword>
<proteinExistence type="predicted"/>